<dbReference type="GO" id="GO:0046872">
    <property type="term" value="F:metal ion binding"/>
    <property type="evidence" value="ECO:0007669"/>
    <property type="project" value="UniProtKB-KW"/>
</dbReference>
<dbReference type="InterPro" id="IPR018524">
    <property type="entry name" value="DNA/RNA_endonuclease_AS"/>
</dbReference>
<feature type="binding site" evidence="9">
    <location>
        <position position="409"/>
    </location>
    <ligand>
        <name>Mg(2+)</name>
        <dbReference type="ChEBI" id="CHEBI:18420"/>
        <note>catalytic</note>
    </ligand>
</feature>
<keyword evidence="5" id="KW-0255">Endonuclease</keyword>
<evidence type="ECO:0000313" key="12">
    <source>
        <dbReference type="EMBL" id="HJF80063.1"/>
    </source>
</evidence>
<evidence type="ECO:0000259" key="11">
    <source>
        <dbReference type="SMART" id="SM00892"/>
    </source>
</evidence>
<evidence type="ECO:0000256" key="9">
    <source>
        <dbReference type="PIRSR" id="PIRSR640255-2"/>
    </source>
</evidence>
<dbReference type="InterPro" id="IPR044925">
    <property type="entry name" value="His-Me_finger_sf"/>
</dbReference>
<dbReference type="Gene3D" id="3.40.570.10">
    <property type="entry name" value="Extracellular Endonuclease, subunit A"/>
    <property type="match status" value="1"/>
</dbReference>
<dbReference type="InterPro" id="IPR025049">
    <property type="entry name" value="Mfa-like_1"/>
</dbReference>
<evidence type="ECO:0000256" key="3">
    <source>
        <dbReference type="ARBA" id="ARBA00022722"/>
    </source>
</evidence>
<dbReference type="SMART" id="SM00477">
    <property type="entry name" value="NUC"/>
    <property type="match status" value="1"/>
</dbReference>
<evidence type="ECO:0000256" key="8">
    <source>
        <dbReference type="PIRSR" id="PIRSR640255-1"/>
    </source>
</evidence>
<dbReference type="Pfam" id="PF13149">
    <property type="entry name" value="Mfa_like_1"/>
    <property type="match status" value="1"/>
</dbReference>
<dbReference type="PROSITE" id="PS01070">
    <property type="entry name" value="NUCLEASE_NON_SPEC"/>
    <property type="match status" value="1"/>
</dbReference>
<evidence type="ECO:0000256" key="2">
    <source>
        <dbReference type="ARBA" id="ARBA00010052"/>
    </source>
</evidence>
<dbReference type="PANTHER" id="PTHR13966">
    <property type="entry name" value="ENDONUCLEASE RELATED"/>
    <property type="match status" value="1"/>
</dbReference>
<dbReference type="SMART" id="SM00892">
    <property type="entry name" value="Endonuclease_NS"/>
    <property type="match status" value="1"/>
</dbReference>
<dbReference type="GO" id="GO:0003676">
    <property type="term" value="F:nucleic acid binding"/>
    <property type="evidence" value="ECO:0007669"/>
    <property type="project" value="InterPro"/>
</dbReference>
<dbReference type="GO" id="GO:0004519">
    <property type="term" value="F:endonuclease activity"/>
    <property type="evidence" value="ECO:0007669"/>
    <property type="project" value="UniProtKB-KW"/>
</dbReference>
<dbReference type="InterPro" id="IPR044929">
    <property type="entry name" value="DNA/RNA_non-sp_Endonuclease_sf"/>
</dbReference>
<keyword evidence="4 9" id="KW-0479">Metal-binding</keyword>
<name>A0A921L4R2_9BACT</name>
<comment type="cofactor">
    <cofactor evidence="1">
        <name>Mg(2+)</name>
        <dbReference type="ChEBI" id="CHEBI:18420"/>
    </cofactor>
</comment>
<dbReference type="InterPro" id="IPR001604">
    <property type="entry name" value="Endo_G_ENPP1-like_dom"/>
</dbReference>
<dbReference type="AlphaFoldDB" id="A0A921L4R2"/>
<protein>
    <submittedName>
        <fullName evidence="12">Fimbrillin family protein</fullName>
    </submittedName>
</protein>
<organism evidence="12 13">
    <name type="scientific">Phocaeicola plebeius</name>
    <dbReference type="NCBI Taxonomy" id="310297"/>
    <lineage>
        <taxon>Bacteria</taxon>
        <taxon>Pseudomonadati</taxon>
        <taxon>Bacteroidota</taxon>
        <taxon>Bacteroidia</taxon>
        <taxon>Bacteroidales</taxon>
        <taxon>Bacteroidaceae</taxon>
        <taxon>Phocaeicola</taxon>
    </lineage>
</organism>
<comment type="caution">
    <text evidence="12">The sequence shown here is derived from an EMBL/GenBank/DDBJ whole genome shotgun (WGS) entry which is preliminary data.</text>
</comment>
<reference evidence="12" key="1">
    <citation type="journal article" date="2021" name="PeerJ">
        <title>Extensive microbial diversity within the chicken gut microbiome revealed by metagenomics and culture.</title>
        <authorList>
            <person name="Gilroy R."/>
            <person name="Ravi A."/>
            <person name="Getino M."/>
            <person name="Pursley I."/>
            <person name="Horton D.L."/>
            <person name="Alikhan N.F."/>
            <person name="Baker D."/>
            <person name="Gharbi K."/>
            <person name="Hall N."/>
            <person name="Watson M."/>
            <person name="Adriaenssens E.M."/>
            <person name="Foster-Nyarko E."/>
            <person name="Jarju S."/>
            <person name="Secka A."/>
            <person name="Antonio M."/>
            <person name="Oren A."/>
            <person name="Chaudhuri R.R."/>
            <person name="La Ragione R."/>
            <person name="Hildebrand F."/>
            <person name="Pallen M.J."/>
        </authorList>
    </citation>
    <scope>NUCLEOTIDE SEQUENCE</scope>
    <source>
        <strain evidence="12">9794</strain>
    </source>
</reference>
<feature type="domain" description="ENPP1-3/EXOG-like endonuclease/phosphodiesterase" evidence="10">
    <location>
        <begin position="317"/>
        <end position="508"/>
    </location>
</feature>
<evidence type="ECO:0000256" key="5">
    <source>
        <dbReference type="ARBA" id="ARBA00022759"/>
    </source>
</evidence>
<dbReference type="EMBL" id="DYWE01000001">
    <property type="protein sequence ID" value="HJF80063.1"/>
    <property type="molecule type" value="Genomic_DNA"/>
</dbReference>
<dbReference type="Gene3D" id="2.60.40.2630">
    <property type="match status" value="1"/>
</dbReference>
<dbReference type="InterPro" id="IPR040255">
    <property type="entry name" value="Non-specific_endonuclease"/>
</dbReference>
<dbReference type="GO" id="GO:0016787">
    <property type="term" value="F:hydrolase activity"/>
    <property type="evidence" value="ECO:0007669"/>
    <property type="project" value="UniProtKB-KW"/>
</dbReference>
<evidence type="ECO:0000256" key="6">
    <source>
        <dbReference type="ARBA" id="ARBA00022801"/>
    </source>
</evidence>
<comment type="similarity">
    <text evidence="2">Belongs to the DNA/RNA non-specific endonuclease family.</text>
</comment>
<evidence type="ECO:0000313" key="13">
    <source>
        <dbReference type="Proteomes" id="UP000722357"/>
    </source>
</evidence>
<dbReference type="Gene3D" id="2.60.40.2620">
    <property type="entry name" value="Fimbrillin-like"/>
    <property type="match status" value="1"/>
</dbReference>
<keyword evidence="7" id="KW-0460">Magnesium</keyword>
<evidence type="ECO:0000256" key="1">
    <source>
        <dbReference type="ARBA" id="ARBA00001946"/>
    </source>
</evidence>
<feature type="active site" description="Proton acceptor" evidence="8">
    <location>
        <position position="378"/>
    </location>
</feature>
<evidence type="ECO:0000256" key="7">
    <source>
        <dbReference type="ARBA" id="ARBA00022842"/>
    </source>
</evidence>
<dbReference type="Pfam" id="PF01223">
    <property type="entry name" value="Endonuclease_NS"/>
    <property type="match status" value="1"/>
</dbReference>
<evidence type="ECO:0000256" key="4">
    <source>
        <dbReference type="ARBA" id="ARBA00022723"/>
    </source>
</evidence>
<dbReference type="CDD" id="cd13120">
    <property type="entry name" value="BF2867_like_N"/>
    <property type="match status" value="1"/>
</dbReference>
<dbReference type="SUPFAM" id="SSF54060">
    <property type="entry name" value="His-Me finger endonucleases"/>
    <property type="match status" value="1"/>
</dbReference>
<reference evidence="12" key="2">
    <citation type="submission" date="2021-09" db="EMBL/GenBank/DDBJ databases">
        <authorList>
            <person name="Gilroy R."/>
        </authorList>
    </citation>
    <scope>NUCLEOTIDE SEQUENCE</scope>
    <source>
        <strain evidence="12">9794</strain>
    </source>
</reference>
<dbReference type="InterPro" id="IPR042278">
    <property type="entry name" value="Mfa-like_1_N"/>
</dbReference>
<feature type="domain" description="DNA/RNA non-specific endonuclease/pyrophosphatase/phosphodiesterase" evidence="11">
    <location>
        <begin position="316"/>
        <end position="508"/>
    </location>
</feature>
<keyword evidence="6" id="KW-0378">Hydrolase</keyword>
<proteinExistence type="inferred from homology"/>
<accession>A0A921L4R2</accession>
<dbReference type="PANTHER" id="PTHR13966:SF5">
    <property type="entry name" value="ENDONUCLEASE G, MITOCHONDRIAL"/>
    <property type="match status" value="1"/>
</dbReference>
<dbReference type="InterPro" id="IPR020821">
    <property type="entry name" value="ENPP1-3/EXOG-like_nuc-like"/>
</dbReference>
<evidence type="ECO:0000259" key="10">
    <source>
        <dbReference type="SMART" id="SM00477"/>
    </source>
</evidence>
<sequence length="519" mass="58294">MKMKSLLGIMLSLSILQSCQNDETNIIQNEVNNKGITFSSIIDDAQNSRAYDTSWEANDVIGVFMLANSDKNVLNIPYVTSKGDGYFVSQNSPIYYPEDNSAVDFIAYYPYSETISNYKNYPIDLSNQTKQNAIDLMTAVNLTNRQLTSPQGNLQFKHLLAKLVLNLKSTSGSSLKGIKASISGLQVKGTANLSDGTITPSGEATTFSLFINEKATQAEAILLPQDLSGKLKIKLELNGQSKEIETEIAGSIEKGNKYIYNVNVNYQGGEITTDPEAKYTKWFETPVITESQLNNTNFAYTIRYMRNGMKAPHGGTMRNYTMFYDKTLKFAYWVSYPLFKECIGTHKRTDPWRYDDLIESKWQADLSSGFGDPYDRGHQLPSGDRTCDKVTNDDTFFFTNATPQVSSMNQGIWNTLEGKVRNWMSATDTLYVVTGAMPPTTNISYRKGMAIPEYYFKAIARKSGSTYQTIAFKMANQNIPGNYMEYAISVSELEKQTGFIFFPQLSSSIKEQLNTNLWN</sequence>
<gene>
    <name evidence="12" type="ORF">K8V40_00125</name>
</gene>
<keyword evidence="3" id="KW-0540">Nuclease</keyword>
<dbReference type="Proteomes" id="UP000722357">
    <property type="component" value="Unassembled WGS sequence"/>
</dbReference>
<dbReference type="CDD" id="cd13121">
    <property type="entry name" value="BF2867_like_C"/>
    <property type="match status" value="1"/>
</dbReference>
<dbReference type="PROSITE" id="PS51257">
    <property type="entry name" value="PROKAR_LIPOPROTEIN"/>
    <property type="match status" value="1"/>
</dbReference>